<dbReference type="PANTHER" id="PTHR43162:SF1">
    <property type="entry name" value="PRESTALK A DIFFERENTIATION PROTEIN A"/>
    <property type="match status" value="1"/>
</dbReference>
<dbReference type="PANTHER" id="PTHR43162">
    <property type="match status" value="1"/>
</dbReference>
<proteinExistence type="predicted"/>
<dbReference type="InterPro" id="IPR008030">
    <property type="entry name" value="NmrA-like"/>
</dbReference>
<dbReference type="Gene3D" id="3.40.50.720">
    <property type="entry name" value="NAD(P)-binding Rossmann-like Domain"/>
    <property type="match status" value="1"/>
</dbReference>
<dbReference type="Proteomes" id="UP000377595">
    <property type="component" value="Unassembled WGS sequence"/>
</dbReference>
<accession>A0A5M3XKL4</accession>
<gene>
    <name evidence="2" type="ORF">Aple_035850</name>
</gene>
<comment type="caution">
    <text evidence="2">The sequence shown here is derived from an EMBL/GenBank/DDBJ whole genome shotgun (WGS) entry which is preliminary data.</text>
</comment>
<dbReference type="Pfam" id="PF05368">
    <property type="entry name" value="NmrA"/>
    <property type="match status" value="1"/>
</dbReference>
<evidence type="ECO:0000259" key="1">
    <source>
        <dbReference type="Pfam" id="PF05368"/>
    </source>
</evidence>
<name>A0A5M3XKL4_9ACTN</name>
<feature type="domain" description="NmrA-like" evidence="1">
    <location>
        <begin position="5"/>
        <end position="223"/>
    </location>
</feature>
<evidence type="ECO:0000313" key="2">
    <source>
        <dbReference type="EMBL" id="GES20689.1"/>
    </source>
</evidence>
<organism evidence="2 3">
    <name type="scientific">Acrocarpospora pleiomorpha</name>
    <dbReference type="NCBI Taxonomy" id="90975"/>
    <lineage>
        <taxon>Bacteria</taxon>
        <taxon>Bacillati</taxon>
        <taxon>Actinomycetota</taxon>
        <taxon>Actinomycetes</taxon>
        <taxon>Streptosporangiales</taxon>
        <taxon>Streptosporangiaceae</taxon>
        <taxon>Acrocarpospora</taxon>
    </lineage>
</organism>
<protein>
    <submittedName>
        <fullName evidence="2">NmrA family protein</fullName>
    </submittedName>
</protein>
<reference evidence="2 3" key="1">
    <citation type="submission" date="2019-10" db="EMBL/GenBank/DDBJ databases">
        <title>Whole genome shotgun sequence of Acrocarpospora pleiomorpha NBRC 16267.</title>
        <authorList>
            <person name="Ichikawa N."/>
            <person name="Kimura A."/>
            <person name="Kitahashi Y."/>
            <person name="Komaki H."/>
            <person name="Oguchi A."/>
        </authorList>
    </citation>
    <scope>NUCLEOTIDE SEQUENCE [LARGE SCALE GENOMIC DNA]</scope>
    <source>
        <strain evidence="2 3">NBRC 16267</strain>
    </source>
</reference>
<dbReference type="SUPFAM" id="SSF51735">
    <property type="entry name" value="NAD(P)-binding Rossmann-fold domains"/>
    <property type="match status" value="1"/>
</dbReference>
<dbReference type="OrthoDB" id="4457504at2"/>
<keyword evidence="3" id="KW-1185">Reference proteome</keyword>
<dbReference type="Gene3D" id="3.90.25.10">
    <property type="entry name" value="UDP-galactose 4-epimerase, domain 1"/>
    <property type="match status" value="1"/>
</dbReference>
<dbReference type="EMBL" id="BLAF01000018">
    <property type="protein sequence ID" value="GES20689.1"/>
    <property type="molecule type" value="Genomic_DNA"/>
</dbReference>
<evidence type="ECO:0000313" key="3">
    <source>
        <dbReference type="Proteomes" id="UP000377595"/>
    </source>
</evidence>
<dbReference type="AlphaFoldDB" id="A0A5M3XKL4"/>
<dbReference type="InterPro" id="IPR051604">
    <property type="entry name" value="Ergot_Alk_Oxidoreductase"/>
</dbReference>
<dbReference type="InterPro" id="IPR036291">
    <property type="entry name" value="NAD(P)-bd_dom_sf"/>
</dbReference>
<sequence>MTPYTVTVFGATGKTGRHVTRQAATMGWRVRTAGRSPSGHGEWVRFEWDDEDTWTLASSGSDAAYFVIPYSHPGAPEKAPRLLETIAAAGVDTIVLLSTLDAENAPDTDPSRAAELALESLPVTSAILRPTWFMDNFTAGSFAAMTDAGEIRLPAGDGRIPFVDARDVAAVAVAALRRGGPSGVLPITGPEQLSHHDVARALTQGLGRPVRYTPVEPAEFIDLMISKGFSRDYGLFLAEALSDVASGRLRIPVTDTVARTTGRAPYTIEEFARTRSTMG</sequence>
<dbReference type="RefSeq" id="WP_155345716.1">
    <property type="nucleotide sequence ID" value="NZ_BAAAHM010000002.1"/>
</dbReference>